<dbReference type="EMBL" id="DF238767">
    <property type="protein sequence ID" value="GAC92609.1"/>
    <property type="molecule type" value="Genomic_DNA"/>
</dbReference>
<protein>
    <submittedName>
        <fullName evidence="1">Uncharacterized protein</fullName>
    </submittedName>
</protein>
<dbReference type="Proteomes" id="UP000014071">
    <property type="component" value="Unassembled WGS sequence"/>
</dbReference>
<evidence type="ECO:0000313" key="2">
    <source>
        <dbReference type="Proteomes" id="UP000014071"/>
    </source>
</evidence>
<organism evidence="1 2">
    <name type="scientific">Pseudozyma hubeiensis (strain SY62)</name>
    <name type="common">Yeast</name>
    <dbReference type="NCBI Taxonomy" id="1305764"/>
    <lineage>
        <taxon>Eukaryota</taxon>
        <taxon>Fungi</taxon>
        <taxon>Dikarya</taxon>
        <taxon>Basidiomycota</taxon>
        <taxon>Ustilaginomycotina</taxon>
        <taxon>Ustilaginomycetes</taxon>
        <taxon>Ustilaginales</taxon>
        <taxon>Ustilaginaceae</taxon>
        <taxon>Pseudozyma</taxon>
    </lineage>
</organism>
<sequence length="106" mass="11724">MRTDRSCASCVKSRGCANESGRKIKVRNEAVTRLLSVPSAQLCRCNLAWLPLGRSEKSERLTSSDFRAAVSAQLSVPPSYSVTGPVCYRSSRVSQALREHRRNIVL</sequence>
<gene>
    <name evidence="1" type="ORF">PHSY_000163</name>
</gene>
<accession>R9NVU9</accession>
<dbReference type="AlphaFoldDB" id="R9NVU9"/>
<dbReference type="HOGENOM" id="CLU_2224371_0_0_1"/>
<proteinExistence type="predicted"/>
<reference evidence="2" key="1">
    <citation type="journal article" date="2013" name="Genome Announc.">
        <title>Draft genome sequence of the basidiomycetous yeast-like fungus Pseudozyma hubeiensis SY62, which produces an abundant amount of the biosurfactant mannosylerythritol lipids.</title>
        <authorList>
            <person name="Konishi M."/>
            <person name="Hatada Y."/>
            <person name="Horiuchi J."/>
        </authorList>
    </citation>
    <scope>NUCLEOTIDE SEQUENCE [LARGE SCALE GENOMIC DNA]</scope>
    <source>
        <strain evidence="2">SY62</strain>
    </source>
</reference>
<dbReference type="GeneID" id="24105475"/>
<keyword evidence="2" id="KW-1185">Reference proteome</keyword>
<dbReference type="RefSeq" id="XP_012186196.1">
    <property type="nucleotide sequence ID" value="XM_012330806.1"/>
</dbReference>
<name>R9NVU9_PSEHS</name>
<evidence type="ECO:0000313" key="1">
    <source>
        <dbReference type="EMBL" id="GAC92609.1"/>
    </source>
</evidence>